<dbReference type="CDD" id="cd09917">
    <property type="entry name" value="F-box_SF"/>
    <property type="match status" value="1"/>
</dbReference>
<dbReference type="InterPro" id="IPR036047">
    <property type="entry name" value="F-box-like_dom_sf"/>
</dbReference>
<dbReference type="SUPFAM" id="SSF81383">
    <property type="entry name" value="F-box domain"/>
    <property type="match status" value="1"/>
</dbReference>
<gene>
    <name evidence="3" type="ORF">PAPYR_4633</name>
</gene>
<dbReference type="InterPro" id="IPR001810">
    <property type="entry name" value="F-box_dom"/>
</dbReference>
<accession>A0ABQ8ULL5</accession>
<dbReference type="InterPro" id="IPR036770">
    <property type="entry name" value="Ankyrin_rpt-contain_sf"/>
</dbReference>
<feature type="compositionally biased region" description="Pro residues" evidence="1">
    <location>
        <begin position="187"/>
        <end position="197"/>
    </location>
</feature>
<dbReference type="SUPFAM" id="SSF48403">
    <property type="entry name" value="Ankyrin repeat"/>
    <property type="match status" value="1"/>
</dbReference>
<feature type="domain" description="F-box" evidence="2">
    <location>
        <begin position="37"/>
        <end position="75"/>
    </location>
</feature>
<feature type="compositionally biased region" description="Acidic residues" evidence="1">
    <location>
        <begin position="164"/>
        <end position="174"/>
    </location>
</feature>
<proteinExistence type="predicted"/>
<reference evidence="3" key="1">
    <citation type="journal article" date="2022" name="bioRxiv">
        <title>Genomics of Preaxostyla Flagellates Illuminates Evolutionary Transitions and the Path Towards Mitochondrial Loss.</title>
        <authorList>
            <person name="Novak L.V.F."/>
            <person name="Treitli S.C."/>
            <person name="Pyrih J."/>
            <person name="Halakuc P."/>
            <person name="Pipaliya S.V."/>
            <person name="Vacek V."/>
            <person name="Brzon O."/>
            <person name="Soukal P."/>
            <person name="Eme L."/>
            <person name="Dacks J.B."/>
            <person name="Karnkowska A."/>
            <person name="Elias M."/>
            <person name="Hampl V."/>
        </authorList>
    </citation>
    <scope>NUCLEOTIDE SEQUENCE</scope>
    <source>
        <strain evidence="3">RCP-MX</strain>
    </source>
</reference>
<sequence length="884" mass="95860">MSADNLKDGEGFLAAPFQPWPCLTDPKGAVNDPAEPMVFFGSFPQEIYFNIFSNLSPQDLAAVAAVSVSFHALVKLFCTTVPLLTPYMGDLSTHGSLYLPFFRRVRHMHLTIWPTYLGLAFAMKHAPNCTTVSCSYSSSKHTVSSNFLEKWRSLSTDGRIVTLDGDDDAEDDGEFHDPFAGGLNAEPPEPPPAPVPAEPKTKTTGDLIDCPLGGFFEEEALREIEIPTLATPAPRKPALARAVEPVPFPTFPGVRTLVFHRGMSFPDLMMVSALFPEVRILHLEHTEPLNRRNLGAAKNLTWIPGSPERLFPQLELFVSAYKPSYDFMSHPRILIGPSAWEEFVAISGHGDQIDSEAAKLLLLLLRNGYPYAGATFNGLSPLVDAFQGGHDALATFLLDADMSRLPDPYATLIAPLIHGPLSSPNEPGGTSADIKIASSFRTTAYGLLLALASRNEATPDAYLLEACQRLRDHGADVSVGHGYNSLTNYTISTAMAIGMTPSLSHLLRSALPTPASCLRLPYSDIQALCNGDQTGSAIDWLVHEHLPTILEWVRPYPRPPNALIPLPSGARRPAVPMELTLAGIRAVSARRWCSDLLRIGTAALKNKTKAAELRDAMVRVLQATWDTFYREELLSVFANQDFTTRVRLLETLAARLDPVQLRGFTQAISSYLLRDADDLEGFKKMLALGADVHCTEGISGGTHSLLWLVHDGPILQYLIKEVKLDPNSAASDGTTPMVAQMQAFSQPGVRALAQCGVQPMYTLTSNMGAYVSPLFLYSYLRAGTGLSGTGTSTPGEASACSVSLTAYVDGIPESFVSLLPSLRTVLGPIRTNRYHPIHRLVQTLDPFIAACFAGAAEVYGSGADGGGDRGGMEEDQMMRTPPPE</sequence>
<name>A0ABQ8ULL5_9EUKA</name>
<evidence type="ECO:0000313" key="4">
    <source>
        <dbReference type="Proteomes" id="UP001141327"/>
    </source>
</evidence>
<dbReference type="Gene3D" id="1.20.1280.50">
    <property type="match status" value="1"/>
</dbReference>
<dbReference type="Proteomes" id="UP001141327">
    <property type="component" value="Unassembled WGS sequence"/>
</dbReference>
<dbReference type="PROSITE" id="PS50181">
    <property type="entry name" value="FBOX"/>
    <property type="match status" value="1"/>
</dbReference>
<dbReference type="Pfam" id="PF12937">
    <property type="entry name" value="F-box-like"/>
    <property type="match status" value="1"/>
</dbReference>
<feature type="region of interest" description="Disordered" evidence="1">
    <location>
        <begin position="863"/>
        <end position="884"/>
    </location>
</feature>
<evidence type="ECO:0000256" key="1">
    <source>
        <dbReference type="SAM" id="MobiDB-lite"/>
    </source>
</evidence>
<comment type="caution">
    <text evidence="3">The sequence shown here is derived from an EMBL/GenBank/DDBJ whole genome shotgun (WGS) entry which is preliminary data.</text>
</comment>
<dbReference type="EMBL" id="JAPMOS010000020">
    <property type="protein sequence ID" value="KAJ4459337.1"/>
    <property type="molecule type" value="Genomic_DNA"/>
</dbReference>
<organism evidence="3 4">
    <name type="scientific">Paratrimastix pyriformis</name>
    <dbReference type="NCBI Taxonomy" id="342808"/>
    <lineage>
        <taxon>Eukaryota</taxon>
        <taxon>Metamonada</taxon>
        <taxon>Preaxostyla</taxon>
        <taxon>Paratrimastigidae</taxon>
        <taxon>Paratrimastix</taxon>
    </lineage>
</organism>
<protein>
    <recommendedName>
        <fullName evidence="2">F-box domain-containing protein</fullName>
    </recommendedName>
</protein>
<evidence type="ECO:0000259" key="2">
    <source>
        <dbReference type="PROSITE" id="PS50181"/>
    </source>
</evidence>
<keyword evidence="4" id="KW-1185">Reference proteome</keyword>
<feature type="region of interest" description="Disordered" evidence="1">
    <location>
        <begin position="164"/>
        <end position="200"/>
    </location>
</feature>
<evidence type="ECO:0000313" key="3">
    <source>
        <dbReference type="EMBL" id="KAJ4459337.1"/>
    </source>
</evidence>